<feature type="region of interest" description="Disordered" evidence="1">
    <location>
        <begin position="1"/>
        <end position="29"/>
    </location>
</feature>
<feature type="compositionally biased region" description="Basic residues" evidence="1">
    <location>
        <begin position="568"/>
        <end position="583"/>
    </location>
</feature>
<evidence type="ECO:0000313" key="2">
    <source>
        <dbReference type="EMBL" id="CAH1102219.1"/>
    </source>
</evidence>
<feature type="compositionally biased region" description="Basic and acidic residues" evidence="1">
    <location>
        <begin position="13"/>
        <end position="27"/>
    </location>
</feature>
<feature type="compositionally biased region" description="Basic and acidic residues" evidence="1">
    <location>
        <begin position="531"/>
        <end position="564"/>
    </location>
</feature>
<reference evidence="2" key="1">
    <citation type="submission" date="2022-01" db="EMBL/GenBank/DDBJ databases">
        <authorList>
            <person name="King R."/>
        </authorList>
    </citation>
    <scope>NUCLEOTIDE SEQUENCE</scope>
</reference>
<evidence type="ECO:0000313" key="3">
    <source>
        <dbReference type="Proteomes" id="UP001153636"/>
    </source>
</evidence>
<dbReference type="OrthoDB" id="6363430at2759"/>
<feature type="region of interest" description="Disordered" evidence="1">
    <location>
        <begin position="91"/>
        <end position="120"/>
    </location>
</feature>
<sequence>MSRPMNMLRTRRKDNNVKPNRRLDRKSSRGMIYENEELRLKTININAEVESRVSDIKKLKKENEMLKKGLWYLRDEYDKLEKLIKDKKLDFSSSSTTGSTSSDSESYSSYSEDGEEVETTQNMKNVQRTNLKNLQDQFDHLSVVTEETSADNSELNSNRVSLNKDNWSICDDILKPDQSYPEFITLAKSPTLPMADNVPVNFFGPIKTSKSFDGQQPIENPNEIIFPEDFYNNQQFRSSTGNMLDPNAMRNENFISQKLVKTNANNFYQNMVLVPKTASNPEIEVKGLEKSATDLIVKIDNQNFSDKTMVFSNTPSQSTFSNGGNLEELLNDIESISQKAVHLQNPPFGYHPEGYELVQAATDRGHDDKAFKSELNVVLLPNPMPLIGFDKYKNVQRSFENLTTKQQEEILTAHLLPTNQSDSQHVNKAPPSGPVTIPDINHLQNHNQDVETNPFFFGNFTDNYVNAEHFSMRYNPDLYKTESSNAQTADINNRYSGNLLKNENGHTQEADKLQKFGSKTNLLEVTSSEHVSSENEDILKSKPSKTEKSEEKPDSKPEKPDAKTPKLSIRKKVSIHFKGKKEKNKLSYSSDSSIPKTPNERRGSIFDARFNAKTTNQKIPSVDTQKSVVDGNAEPKTPSSSDSKNSSDKKSDKKESGSEKKSRKSVSVSPDRKHVHVKEDGQQPKKHKKHKKPDKNRQQRRASQADQRGGGGGARERSFSICTDRSNILEHRLGNVFGSSLYFDEYSDRERTNSLSSCETAENRRKMSTLPNVALSGKVPWCGCWGNGCL</sequence>
<gene>
    <name evidence="2" type="ORF">PSYICH_LOCUS3409</name>
</gene>
<feature type="compositionally biased region" description="Basic and acidic residues" evidence="1">
    <location>
        <begin position="645"/>
        <end position="660"/>
    </location>
</feature>
<feature type="compositionally biased region" description="Basic residues" evidence="1">
    <location>
        <begin position="684"/>
        <end position="700"/>
    </location>
</feature>
<feature type="region of interest" description="Disordered" evidence="1">
    <location>
        <begin position="525"/>
        <end position="718"/>
    </location>
</feature>
<proteinExistence type="predicted"/>
<name>A0A9P0CN92_9CUCU</name>
<feature type="compositionally biased region" description="Low complexity" evidence="1">
    <location>
        <begin position="92"/>
        <end position="111"/>
    </location>
</feature>
<keyword evidence="3" id="KW-1185">Reference proteome</keyword>
<feature type="compositionally biased region" description="Polar residues" evidence="1">
    <location>
        <begin position="612"/>
        <end position="627"/>
    </location>
</feature>
<dbReference type="EMBL" id="OV651824">
    <property type="protein sequence ID" value="CAH1102219.1"/>
    <property type="molecule type" value="Genomic_DNA"/>
</dbReference>
<dbReference type="AlphaFoldDB" id="A0A9P0CN92"/>
<evidence type="ECO:0000256" key="1">
    <source>
        <dbReference type="SAM" id="MobiDB-lite"/>
    </source>
</evidence>
<accession>A0A9P0CN92</accession>
<organism evidence="2 3">
    <name type="scientific">Psylliodes chrysocephalus</name>
    <dbReference type="NCBI Taxonomy" id="3402493"/>
    <lineage>
        <taxon>Eukaryota</taxon>
        <taxon>Metazoa</taxon>
        <taxon>Ecdysozoa</taxon>
        <taxon>Arthropoda</taxon>
        <taxon>Hexapoda</taxon>
        <taxon>Insecta</taxon>
        <taxon>Pterygota</taxon>
        <taxon>Neoptera</taxon>
        <taxon>Endopterygota</taxon>
        <taxon>Coleoptera</taxon>
        <taxon>Polyphaga</taxon>
        <taxon>Cucujiformia</taxon>
        <taxon>Chrysomeloidea</taxon>
        <taxon>Chrysomelidae</taxon>
        <taxon>Galerucinae</taxon>
        <taxon>Alticini</taxon>
        <taxon>Psylliodes</taxon>
    </lineage>
</organism>
<dbReference type="Proteomes" id="UP001153636">
    <property type="component" value="Chromosome 12"/>
</dbReference>
<feature type="compositionally biased region" description="Polar residues" evidence="1">
    <location>
        <begin position="586"/>
        <end position="596"/>
    </location>
</feature>
<protein>
    <submittedName>
        <fullName evidence="2">Uncharacterized protein</fullName>
    </submittedName>
</protein>